<feature type="compositionally biased region" description="Polar residues" evidence="3">
    <location>
        <begin position="199"/>
        <end position="240"/>
    </location>
</feature>
<dbReference type="GO" id="GO:0005634">
    <property type="term" value="C:nucleus"/>
    <property type="evidence" value="ECO:0007669"/>
    <property type="project" value="UniProtKB-SubCell"/>
</dbReference>
<feature type="compositionally biased region" description="Acidic residues" evidence="3">
    <location>
        <begin position="69"/>
        <end position="78"/>
    </location>
</feature>
<dbReference type="STRING" id="50376.A0A517L1F5"/>
<proteinExistence type="predicted"/>
<reference evidence="5 6" key="1">
    <citation type="submission" date="2019-07" db="EMBL/GenBank/DDBJ databases">
        <title>Finished genome of Venturia effusa.</title>
        <authorList>
            <person name="Young C.A."/>
            <person name="Cox M.P."/>
            <person name="Ganley A.R.D."/>
            <person name="David W.J."/>
        </authorList>
    </citation>
    <scope>NUCLEOTIDE SEQUENCE [LARGE SCALE GENOMIC DNA]</scope>
    <source>
        <strain evidence="6">albino</strain>
    </source>
</reference>
<dbReference type="InterPro" id="IPR045255">
    <property type="entry name" value="RanBP1-like"/>
</dbReference>
<dbReference type="InterPro" id="IPR011993">
    <property type="entry name" value="PH-like_dom_sf"/>
</dbReference>
<feature type="compositionally biased region" description="Basic and acidic residues" evidence="3">
    <location>
        <begin position="145"/>
        <end position="155"/>
    </location>
</feature>
<dbReference type="SMART" id="SM00160">
    <property type="entry name" value="RanBD"/>
    <property type="match status" value="1"/>
</dbReference>
<feature type="compositionally biased region" description="Basic and acidic residues" evidence="3">
    <location>
        <begin position="17"/>
        <end position="40"/>
    </location>
</feature>
<name>A0A517L1F5_9PEZI</name>
<dbReference type="EMBL" id="CP042187">
    <property type="protein sequence ID" value="QDS69471.1"/>
    <property type="molecule type" value="Genomic_DNA"/>
</dbReference>
<evidence type="ECO:0000256" key="3">
    <source>
        <dbReference type="SAM" id="MobiDB-lite"/>
    </source>
</evidence>
<feature type="region of interest" description="Disordered" evidence="3">
    <location>
        <begin position="279"/>
        <end position="299"/>
    </location>
</feature>
<feature type="region of interest" description="Disordered" evidence="3">
    <location>
        <begin position="449"/>
        <end position="481"/>
    </location>
</feature>
<gene>
    <name evidence="5" type="ORF">FKW77_006301</name>
</gene>
<keyword evidence="6" id="KW-1185">Reference proteome</keyword>
<dbReference type="SUPFAM" id="SSF50729">
    <property type="entry name" value="PH domain-like"/>
    <property type="match status" value="1"/>
</dbReference>
<dbReference type="PANTHER" id="PTHR23138">
    <property type="entry name" value="RAN BINDING PROTEIN"/>
    <property type="match status" value="1"/>
</dbReference>
<dbReference type="InterPro" id="IPR000156">
    <property type="entry name" value="Ran_bind_dom"/>
</dbReference>
<dbReference type="Gene3D" id="2.30.29.30">
    <property type="entry name" value="Pleckstrin-homology domain (PH domain)/Phosphotyrosine-binding domain (PTB)"/>
    <property type="match status" value="1"/>
</dbReference>
<dbReference type="OrthoDB" id="185618at2759"/>
<protein>
    <recommendedName>
        <fullName evidence="4">RanBD1 domain-containing protein</fullName>
    </recommendedName>
</protein>
<feature type="region of interest" description="Disordered" evidence="3">
    <location>
        <begin position="1"/>
        <end position="243"/>
    </location>
</feature>
<comment type="subcellular location">
    <subcellularLocation>
        <location evidence="1">Nucleus</location>
    </subcellularLocation>
</comment>
<evidence type="ECO:0000256" key="1">
    <source>
        <dbReference type="ARBA" id="ARBA00004123"/>
    </source>
</evidence>
<feature type="compositionally biased region" description="Basic residues" evidence="3">
    <location>
        <begin position="83"/>
        <end position="92"/>
    </location>
</feature>
<evidence type="ECO:0000313" key="5">
    <source>
        <dbReference type="EMBL" id="QDS69471.1"/>
    </source>
</evidence>
<dbReference type="PROSITE" id="PS50196">
    <property type="entry name" value="RANBD1"/>
    <property type="match status" value="1"/>
</dbReference>
<evidence type="ECO:0000313" key="6">
    <source>
        <dbReference type="Proteomes" id="UP000316270"/>
    </source>
</evidence>
<organism evidence="5 6">
    <name type="scientific">Venturia effusa</name>
    <dbReference type="NCBI Taxonomy" id="50376"/>
    <lineage>
        <taxon>Eukaryota</taxon>
        <taxon>Fungi</taxon>
        <taxon>Dikarya</taxon>
        <taxon>Ascomycota</taxon>
        <taxon>Pezizomycotina</taxon>
        <taxon>Dothideomycetes</taxon>
        <taxon>Pleosporomycetidae</taxon>
        <taxon>Venturiales</taxon>
        <taxon>Venturiaceae</taxon>
        <taxon>Venturia</taxon>
    </lineage>
</organism>
<sequence length="556" mass="58649">MRRESPQPSGEAPPSDEPVHNSDNDSGEEKPMREKLRDTRIANQAIGEDITTSPASSTGRLRRKRSLDDVSDQEDDGEESGKPGKHPRKRSRSNTPDDKMDSIEDGAPQAIPSSPRDRRSLTPELSSGRAEEAHPTGLASPMNKRTRDQVSKDEEGVSTALSDDSLATRTAEGDNKLPGDDRQTKRHRDSGSPEPAAVQGTTKIPPSSGFANASSTSPFGALSSNPAKADIPQTSESKFASSGFGKLANTSSPFGAAKGTSAFGASKGTSVFGAAKGTSAFASAGGPMQPSAFGASSGTTSFGGGSVFGSGSSASVFGGNAKAGSVFGSGSFAGAAKPGALGSFAGGSGPKIEGLSGKSSKPFGAAEESDEEPDEERGDEDDEGYKNPVHSTEELTVKKDKRFFEQEVETGEEEEKTLFTSRAKLFSFEKTSDGSSAWKERGSGFIKVNVRDVERNEDPEESAEKEKESPDQQVKSAPRKARLIMRANGTNRLVLNTPLTKELKFGQPGTGEKPTGKQIMFPGLLDSATLQTLQLLMAPDNAKSLWDTVQQLREEM</sequence>
<feature type="compositionally biased region" description="Basic and acidic residues" evidence="3">
    <location>
        <begin position="391"/>
        <end position="401"/>
    </location>
</feature>
<keyword evidence="2" id="KW-0539">Nucleus</keyword>
<feature type="domain" description="RanBD1" evidence="4">
    <location>
        <begin position="385"/>
        <end position="505"/>
    </location>
</feature>
<feature type="compositionally biased region" description="Basic and acidic residues" evidence="3">
    <location>
        <begin position="171"/>
        <end position="183"/>
    </location>
</feature>
<dbReference type="PANTHER" id="PTHR23138:SF142">
    <property type="entry name" value="RAN-BINDING PROTEIN 3B-RELATED"/>
    <property type="match status" value="1"/>
</dbReference>
<dbReference type="Proteomes" id="UP000316270">
    <property type="component" value="Chromosome 3"/>
</dbReference>
<evidence type="ECO:0000256" key="2">
    <source>
        <dbReference type="ARBA" id="ARBA00023242"/>
    </source>
</evidence>
<feature type="compositionally biased region" description="Basic and acidic residues" evidence="3">
    <location>
        <begin position="449"/>
        <end position="470"/>
    </location>
</feature>
<feature type="region of interest" description="Disordered" evidence="3">
    <location>
        <begin position="338"/>
        <end position="401"/>
    </location>
</feature>
<feature type="compositionally biased region" description="Acidic residues" evidence="3">
    <location>
        <begin position="367"/>
        <end position="383"/>
    </location>
</feature>
<dbReference type="Pfam" id="PF00638">
    <property type="entry name" value="Ran_BP1"/>
    <property type="match status" value="1"/>
</dbReference>
<accession>A0A517L1F5</accession>
<evidence type="ECO:0000259" key="4">
    <source>
        <dbReference type="PROSITE" id="PS50196"/>
    </source>
</evidence>
<feature type="compositionally biased region" description="Polar residues" evidence="3">
    <location>
        <begin position="159"/>
        <end position="168"/>
    </location>
</feature>
<feature type="compositionally biased region" description="Polar residues" evidence="3">
    <location>
        <begin position="50"/>
        <end position="59"/>
    </location>
</feature>
<dbReference type="AlphaFoldDB" id="A0A517L1F5"/>